<reference evidence="2" key="1">
    <citation type="journal article" date="2023" name="Science">
        <title>Genome structures resolve the early diversification of teleost fishes.</title>
        <authorList>
            <person name="Parey E."/>
            <person name="Louis A."/>
            <person name="Montfort J."/>
            <person name="Bouchez O."/>
            <person name="Roques C."/>
            <person name="Iampietro C."/>
            <person name="Lluch J."/>
            <person name="Castinel A."/>
            <person name="Donnadieu C."/>
            <person name="Desvignes T."/>
            <person name="Floi Bucao C."/>
            <person name="Jouanno E."/>
            <person name="Wen M."/>
            <person name="Mejri S."/>
            <person name="Dirks R."/>
            <person name="Jansen H."/>
            <person name="Henkel C."/>
            <person name="Chen W.J."/>
            <person name="Zahm M."/>
            <person name="Cabau C."/>
            <person name="Klopp C."/>
            <person name="Thompson A.W."/>
            <person name="Robinson-Rechavi M."/>
            <person name="Braasch I."/>
            <person name="Lecointre G."/>
            <person name="Bobe J."/>
            <person name="Postlethwait J.H."/>
            <person name="Berthelot C."/>
            <person name="Roest Crollius H."/>
            <person name="Guiguen Y."/>
        </authorList>
    </citation>
    <scope>NUCLEOTIDE SEQUENCE</scope>
    <source>
        <strain evidence="2">NC1722</strain>
    </source>
</reference>
<proteinExistence type="predicted"/>
<name>A0AAD7SY28_9TELE</name>
<gene>
    <name evidence="2" type="ORF">AAFF_G00202380</name>
</gene>
<feature type="region of interest" description="Disordered" evidence="1">
    <location>
        <begin position="25"/>
        <end position="83"/>
    </location>
</feature>
<organism evidence="2 3">
    <name type="scientific">Aldrovandia affinis</name>
    <dbReference type="NCBI Taxonomy" id="143900"/>
    <lineage>
        <taxon>Eukaryota</taxon>
        <taxon>Metazoa</taxon>
        <taxon>Chordata</taxon>
        <taxon>Craniata</taxon>
        <taxon>Vertebrata</taxon>
        <taxon>Euteleostomi</taxon>
        <taxon>Actinopterygii</taxon>
        <taxon>Neopterygii</taxon>
        <taxon>Teleostei</taxon>
        <taxon>Notacanthiformes</taxon>
        <taxon>Halosauridae</taxon>
        <taxon>Aldrovandia</taxon>
    </lineage>
</organism>
<sequence length="83" mass="9201">MTLCTPPPRLDRPVSEEDRCRDCQVRANSGPPPFAVTSLRRYGNSPTDLLKRHNPQRPASALPQASQTPRHTSLPRVYGPRGA</sequence>
<accession>A0AAD7SY28</accession>
<dbReference type="AlphaFoldDB" id="A0AAD7SY28"/>
<keyword evidence="3" id="KW-1185">Reference proteome</keyword>
<evidence type="ECO:0000313" key="2">
    <source>
        <dbReference type="EMBL" id="KAJ8410257.1"/>
    </source>
</evidence>
<dbReference type="Proteomes" id="UP001221898">
    <property type="component" value="Unassembled WGS sequence"/>
</dbReference>
<evidence type="ECO:0000256" key="1">
    <source>
        <dbReference type="SAM" id="MobiDB-lite"/>
    </source>
</evidence>
<comment type="caution">
    <text evidence="2">The sequence shown here is derived from an EMBL/GenBank/DDBJ whole genome shotgun (WGS) entry which is preliminary data.</text>
</comment>
<evidence type="ECO:0000313" key="3">
    <source>
        <dbReference type="Proteomes" id="UP001221898"/>
    </source>
</evidence>
<protein>
    <submittedName>
        <fullName evidence="2">Uncharacterized protein</fullName>
    </submittedName>
</protein>
<dbReference type="EMBL" id="JAINUG010000027">
    <property type="protein sequence ID" value="KAJ8410257.1"/>
    <property type="molecule type" value="Genomic_DNA"/>
</dbReference>